<evidence type="ECO:0000259" key="9">
    <source>
        <dbReference type="PROSITE" id="PS50237"/>
    </source>
</evidence>
<sequence>MGQAFSFLKPSSTSSSPPMTSHLDAVAVAAKRKLDDYFDDAFTADSLIPSAVRMRKDQPLPTAVADSHLLSHLPSSQEASTSRSSSSFSSSSSSITSISGKQRCPGPVQFFVRLLSGGTTLVLEAYLDDSVKTIHEKIHSITGIPVFEQRLIYRGKQLQWENTLAECGIQKDAGLQLVGRMRSTSHPQAWQFMDDMVSLILELYKRKNPQPTLRIKTRLKDFLDNIPRDNTDKASEYLQIFQASRAPAALVMLYMSPVQSYRDCAVESIRTFINSSKVNLHNPMHAQFCPIVIEFCKLLNKAVGVNDFLYSHCRSSLGSIVESVGECLIEMNDIVPFLKELASKLSEDLGLCAGSNTFVGPSASEVNDFIAFMHPVKNVIADEVSCSGPIDVSLQEEGTSDSSDHLKLRESCYKNVIKLLHFIFLDLLEKMEYCLKKVEERLEARQKGEAAEFFEIGWCQYLAILKELNGIANLFKGANDIFWKMLVQKKLSLCYLVVKFAKRSEDHSWIMKHKEVTNFETRRHLAMMKLPELKDEYDELHEMLIDRSHLLGESFEYIVNADPDSLRGGLFMEFKNEEATGPGVLREWFFLVCQSIFNPQNALFIACPNDRRRFLPNPASSVDPLHLEYFRFSGRVIALALMHKIQVGIVFDRVFFSQLAGNSVSLEDVKDADPFLYKSCKQILEMDAELVDQDVLGLTFVREIEELGLRKVVELCANGQNISVNSKNRKEYVDLLIRHCFVTSIAEQVAHFANGFADIISNLRIQKSFFQNLDLEDLDWILHGSETSVSVEDWKRHTDYYGFIESEPQISWFWKIVGTMTAEQRKVLLFFWTSIKFLPIEGFSGLGSRLCIYRSSEPSDHLPSSHTCFYRLCFPPYPSMSVMQSRFDIITQEHVGCSFGTW</sequence>
<accession>A0A328DUX9</accession>
<dbReference type="SMART" id="SM00119">
    <property type="entry name" value="HECTc"/>
    <property type="match status" value="1"/>
</dbReference>
<feature type="active site" description="Glycyl thioester intermediate" evidence="6">
    <location>
        <position position="868"/>
    </location>
</feature>
<evidence type="ECO:0000256" key="7">
    <source>
        <dbReference type="SAM" id="MobiDB-lite"/>
    </source>
</evidence>
<evidence type="ECO:0000256" key="3">
    <source>
        <dbReference type="ARBA" id="ARBA00012485"/>
    </source>
</evidence>
<feature type="region of interest" description="Disordered" evidence="7">
    <location>
        <begin position="75"/>
        <end position="102"/>
    </location>
</feature>
<dbReference type="InterPro" id="IPR050409">
    <property type="entry name" value="E3_ubiq-protein_ligase"/>
</dbReference>
<dbReference type="EC" id="2.3.2.26" evidence="3"/>
<dbReference type="PANTHER" id="PTHR11254:SF424">
    <property type="entry name" value="E3 UBIQUITIN-PROTEIN LIGASE UPL5"/>
    <property type="match status" value="1"/>
</dbReference>
<keyword evidence="4" id="KW-0808">Transferase</keyword>
<dbReference type="AlphaFoldDB" id="A0A328DUX9"/>
<dbReference type="CDD" id="cd00078">
    <property type="entry name" value="HECTc"/>
    <property type="match status" value="1"/>
</dbReference>
<dbReference type="GO" id="GO:0005737">
    <property type="term" value="C:cytoplasm"/>
    <property type="evidence" value="ECO:0007669"/>
    <property type="project" value="TreeGrafter"/>
</dbReference>
<dbReference type="InterPro" id="IPR029071">
    <property type="entry name" value="Ubiquitin-like_domsf"/>
</dbReference>
<dbReference type="Gene3D" id="3.10.20.90">
    <property type="entry name" value="Phosphatidylinositol 3-kinase Catalytic Subunit, Chain A, domain 1"/>
    <property type="match status" value="1"/>
</dbReference>
<dbReference type="PROSITE" id="PS50053">
    <property type="entry name" value="UBIQUITIN_2"/>
    <property type="match status" value="1"/>
</dbReference>
<evidence type="ECO:0000313" key="11">
    <source>
        <dbReference type="Proteomes" id="UP000249390"/>
    </source>
</evidence>
<comment type="caution">
    <text evidence="10">The sequence shown here is derived from an EMBL/GenBank/DDBJ whole genome shotgun (WGS) entry which is preliminary data.</text>
</comment>
<proteinExistence type="predicted"/>
<dbReference type="Pfam" id="PF00240">
    <property type="entry name" value="ubiquitin"/>
    <property type="match status" value="1"/>
</dbReference>
<dbReference type="Proteomes" id="UP000249390">
    <property type="component" value="Unassembled WGS sequence"/>
</dbReference>
<comment type="catalytic activity">
    <reaction evidence="1">
        <text>S-ubiquitinyl-[E2 ubiquitin-conjugating enzyme]-L-cysteine + [acceptor protein]-L-lysine = [E2 ubiquitin-conjugating enzyme]-L-cysteine + N(6)-ubiquitinyl-[acceptor protein]-L-lysine.</text>
        <dbReference type="EC" id="2.3.2.26"/>
    </reaction>
</comment>
<evidence type="ECO:0000313" key="10">
    <source>
        <dbReference type="EMBL" id="RAL49537.1"/>
    </source>
</evidence>
<dbReference type="Gene3D" id="3.90.1750.10">
    <property type="entry name" value="Hect, E3 ligase catalytic domains"/>
    <property type="match status" value="1"/>
</dbReference>
<keyword evidence="11" id="KW-1185">Reference proteome</keyword>
<dbReference type="PANTHER" id="PTHR11254">
    <property type="entry name" value="HECT DOMAIN UBIQUITIN-PROTEIN LIGASE"/>
    <property type="match status" value="1"/>
</dbReference>
<protein>
    <recommendedName>
        <fullName evidence="3">HECT-type E3 ubiquitin transferase</fullName>
        <ecNumber evidence="3">2.3.2.26</ecNumber>
    </recommendedName>
</protein>
<name>A0A328DUX9_9ASTE</name>
<dbReference type="GO" id="GO:0000209">
    <property type="term" value="P:protein polyubiquitination"/>
    <property type="evidence" value="ECO:0007669"/>
    <property type="project" value="TreeGrafter"/>
</dbReference>
<feature type="domain" description="HECT" evidence="9">
    <location>
        <begin position="562"/>
        <end position="902"/>
    </location>
</feature>
<reference evidence="10 11" key="1">
    <citation type="submission" date="2018-06" db="EMBL/GenBank/DDBJ databases">
        <title>The Genome of Cuscuta australis (Dodder) Provides Insight into the Evolution of Plant Parasitism.</title>
        <authorList>
            <person name="Liu H."/>
        </authorList>
    </citation>
    <scope>NUCLEOTIDE SEQUENCE [LARGE SCALE GENOMIC DNA]</scope>
    <source>
        <strain evidence="11">cv. Yunnan</strain>
        <tissue evidence="10">Vines</tissue>
    </source>
</reference>
<dbReference type="GO" id="GO:0061630">
    <property type="term" value="F:ubiquitin protein ligase activity"/>
    <property type="evidence" value="ECO:0007669"/>
    <property type="project" value="UniProtKB-EC"/>
</dbReference>
<comment type="pathway">
    <text evidence="2">Protein modification; protein ubiquitination.</text>
</comment>
<evidence type="ECO:0000256" key="6">
    <source>
        <dbReference type="PROSITE-ProRule" id="PRU00104"/>
    </source>
</evidence>
<dbReference type="GO" id="GO:0006511">
    <property type="term" value="P:ubiquitin-dependent protein catabolic process"/>
    <property type="evidence" value="ECO:0007669"/>
    <property type="project" value="TreeGrafter"/>
</dbReference>
<keyword evidence="5 6" id="KW-0833">Ubl conjugation pathway</keyword>
<dbReference type="Gene3D" id="3.30.2160.10">
    <property type="entry name" value="Hect, E3 ligase catalytic domain"/>
    <property type="match status" value="1"/>
</dbReference>
<evidence type="ECO:0000256" key="1">
    <source>
        <dbReference type="ARBA" id="ARBA00000885"/>
    </source>
</evidence>
<dbReference type="InterPro" id="IPR000569">
    <property type="entry name" value="HECT_dom"/>
</dbReference>
<dbReference type="SUPFAM" id="SSF54236">
    <property type="entry name" value="Ubiquitin-like"/>
    <property type="match status" value="1"/>
</dbReference>
<dbReference type="InterPro" id="IPR000626">
    <property type="entry name" value="Ubiquitin-like_dom"/>
</dbReference>
<dbReference type="InterPro" id="IPR035983">
    <property type="entry name" value="Hect_E3_ubiquitin_ligase"/>
</dbReference>
<organism evidence="10 11">
    <name type="scientific">Cuscuta australis</name>
    <dbReference type="NCBI Taxonomy" id="267555"/>
    <lineage>
        <taxon>Eukaryota</taxon>
        <taxon>Viridiplantae</taxon>
        <taxon>Streptophyta</taxon>
        <taxon>Embryophyta</taxon>
        <taxon>Tracheophyta</taxon>
        <taxon>Spermatophyta</taxon>
        <taxon>Magnoliopsida</taxon>
        <taxon>eudicotyledons</taxon>
        <taxon>Gunneridae</taxon>
        <taxon>Pentapetalae</taxon>
        <taxon>asterids</taxon>
        <taxon>lamiids</taxon>
        <taxon>Solanales</taxon>
        <taxon>Convolvulaceae</taxon>
        <taxon>Cuscuteae</taxon>
        <taxon>Cuscuta</taxon>
        <taxon>Cuscuta subgen. Grammica</taxon>
        <taxon>Cuscuta sect. Cleistogrammica</taxon>
    </lineage>
</organism>
<feature type="region of interest" description="Disordered" evidence="7">
    <location>
        <begin position="1"/>
        <end position="20"/>
    </location>
</feature>
<dbReference type="SMART" id="SM00213">
    <property type="entry name" value="UBQ"/>
    <property type="match status" value="1"/>
</dbReference>
<gene>
    <name evidence="10" type="ORF">DM860_012970</name>
</gene>
<evidence type="ECO:0000256" key="5">
    <source>
        <dbReference type="ARBA" id="ARBA00022786"/>
    </source>
</evidence>
<dbReference type="InterPro" id="IPR019956">
    <property type="entry name" value="Ubiquitin_dom"/>
</dbReference>
<dbReference type="Gene3D" id="3.30.2410.10">
    <property type="entry name" value="Hect, E3 ligase catalytic domain"/>
    <property type="match status" value="1"/>
</dbReference>
<dbReference type="FunFam" id="3.30.2410.10:FF:000020">
    <property type="entry name" value="E3 ubiquitin-protein ligase UPL5"/>
    <property type="match status" value="1"/>
</dbReference>
<feature type="compositionally biased region" description="Low complexity" evidence="7">
    <location>
        <begin position="75"/>
        <end position="99"/>
    </location>
</feature>
<dbReference type="Pfam" id="PF00632">
    <property type="entry name" value="HECT"/>
    <property type="match status" value="1"/>
</dbReference>
<evidence type="ECO:0000256" key="2">
    <source>
        <dbReference type="ARBA" id="ARBA00004906"/>
    </source>
</evidence>
<evidence type="ECO:0000256" key="4">
    <source>
        <dbReference type="ARBA" id="ARBA00022679"/>
    </source>
</evidence>
<feature type="domain" description="Ubiquitin-like" evidence="8">
    <location>
        <begin position="108"/>
        <end position="184"/>
    </location>
</feature>
<evidence type="ECO:0000259" key="8">
    <source>
        <dbReference type="PROSITE" id="PS50053"/>
    </source>
</evidence>
<dbReference type="SUPFAM" id="SSF56204">
    <property type="entry name" value="Hect, E3 ligase catalytic domain"/>
    <property type="match status" value="1"/>
</dbReference>
<dbReference type="PRINTS" id="PR00348">
    <property type="entry name" value="UBIQUITIN"/>
</dbReference>
<dbReference type="PROSITE" id="PS50237">
    <property type="entry name" value="HECT"/>
    <property type="match status" value="1"/>
</dbReference>
<feature type="compositionally biased region" description="Low complexity" evidence="7">
    <location>
        <begin position="10"/>
        <end position="20"/>
    </location>
</feature>
<dbReference type="EMBL" id="NQVE01000082">
    <property type="protein sequence ID" value="RAL49537.1"/>
    <property type="molecule type" value="Genomic_DNA"/>
</dbReference>